<dbReference type="FunFam" id="2.20.25.350:FF:000001">
    <property type="entry name" value="Eukaryotic translation initiation factor 5"/>
    <property type="match status" value="1"/>
</dbReference>
<dbReference type="Proteomes" id="UP000008743">
    <property type="component" value="Unassembled WGS sequence"/>
</dbReference>
<dbReference type="GO" id="GO:0005829">
    <property type="term" value="C:cytosol"/>
    <property type="evidence" value="ECO:0007669"/>
    <property type="project" value="TreeGrafter"/>
</dbReference>
<dbReference type="Gene3D" id="1.25.40.180">
    <property type="match status" value="1"/>
</dbReference>
<feature type="region of interest" description="Disordered" evidence="6">
    <location>
        <begin position="143"/>
        <end position="219"/>
    </location>
</feature>
<dbReference type="OrthoDB" id="10250831at2759"/>
<evidence type="ECO:0000256" key="4">
    <source>
        <dbReference type="ARBA" id="ARBA00022917"/>
    </source>
</evidence>
<evidence type="ECO:0000313" key="9">
    <source>
        <dbReference type="Proteomes" id="UP000008743"/>
    </source>
</evidence>
<dbReference type="GO" id="GO:0005092">
    <property type="term" value="F:GDP-dissociation inhibitor activity"/>
    <property type="evidence" value="ECO:0007669"/>
    <property type="project" value="TreeGrafter"/>
</dbReference>
<evidence type="ECO:0000259" key="7">
    <source>
        <dbReference type="PROSITE" id="PS51363"/>
    </source>
</evidence>
<evidence type="ECO:0000256" key="3">
    <source>
        <dbReference type="ARBA" id="ARBA00022741"/>
    </source>
</evidence>
<feature type="compositionally biased region" description="Basic and acidic residues" evidence="6">
    <location>
        <begin position="155"/>
        <end position="166"/>
    </location>
</feature>
<feature type="compositionally biased region" description="Acidic residues" evidence="6">
    <location>
        <begin position="409"/>
        <end position="433"/>
    </location>
</feature>
<evidence type="ECO:0000256" key="6">
    <source>
        <dbReference type="SAM" id="MobiDB-lite"/>
    </source>
</evidence>
<dbReference type="InterPro" id="IPR016190">
    <property type="entry name" value="Transl_init_fac_IF2/IF5_Zn-bd"/>
</dbReference>
<sequence length="476" mass="52382">MANVNINRAVNDAFYRYKMPRLQSKIEGKGNGIKTVIVNMSDVAKCLARPPEYTCKYFGCELGAQTQMDDKISRYVVNGAHDAEKLQTLLDGFISRFVLCKSCQNPETELLLDKAQQIWQKCAACGAKNMVDMRHKLTTFILKNPPSSGALATTKNEHESQREASKALDGSAAPSPSKKSSKHDKADKGDKAEKGEKSDKKHKHKHKEEEDEDDGDWSVDTSADAVAARRHELNATLGESVSKLTHSEELELPEKKRINIFFNFASSSTCAAKPAAGAVARTANQIQAEAERLEIKEKAAGVLVEVCFNEAILQQIPKCSQFFVKLTDENKRAQRYVLGALEALIELYRATLLPKTSHILKAMYDNDILDEAEIIRWNDKPSTKYVSEEVSKEIHKAAATFVTWLKTADEEDDDDEDDEEEGDDDDEDESEEETPAKSNGKAPASSSSSASSSSKAPAAPAPAAAAAEDDFDIDDI</sequence>
<dbReference type="SMART" id="SM00653">
    <property type="entry name" value="eIF2B_5"/>
    <property type="match status" value="1"/>
</dbReference>
<dbReference type="FunCoup" id="A0A0D2X234">
    <property type="interactions" value="715"/>
</dbReference>
<feature type="region of interest" description="Disordered" evidence="6">
    <location>
        <begin position="405"/>
        <end position="476"/>
    </location>
</feature>
<feature type="compositionally biased region" description="Acidic residues" evidence="6">
    <location>
        <begin position="467"/>
        <end position="476"/>
    </location>
</feature>
<feature type="compositionally biased region" description="Low complexity" evidence="6">
    <location>
        <begin position="169"/>
        <end position="178"/>
    </location>
</feature>
<dbReference type="PANTHER" id="PTHR23001:SF7">
    <property type="entry name" value="EUKARYOTIC TRANSLATION INITIATION FACTOR 5"/>
    <property type="match status" value="1"/>
</dbReference>
<dbReference type="SUPFAM" id="SSF48371">
    <property type="entry name" value="ARM repeat"/>
    <property type="match status" value="1"/>
</dbReference>
<feature type="domain" description="W2" evidence="7">
    <location>
        <begin position="251"/>
        <end position="415"/>
    </location>
</feature>
<dbReference type="InterPro" id="IPR045196">
    <property type="entry name" value="IF2/IF5"/>
</dbReference>
<dbReference type="SMART" id="SM00515">
    <property type="entry name" value="eIF5C"/>
    <property type="match status" value="1"/>
</dbReference>
<dbReference type="RefSeq" id="XP_004363772.1">
    <property type="nucleotide sequence ID" value="XM_004363715.2"/>
</dbReference>
<feature type="compositionally biased region" description="Polar residues" evidence="6">
    <location>
        <begin position="145"/>
        <end position="154"/>
    </location>
</feature>
<keyword evidence="5" id="KW-0342">GTP-binding</keyword>
<evidence type="ECO:0000313" key="8">
    <source>
        <dbReference type="EMBL" id="KJE91864.1"/>
    </source>
</evidence>
<dbReference type="Pfam" id="PF02020">
    <property type="entry name" value="W2"/>
    <property type="match status" value="1"/>
</dbReference>
<dbReference type="PhylomeDB" id="A0A0D2X234"/>
<dbReference type="InterPro" id="IPR016024">
    <property type="entry name" value="ARM-type_fold"/>
</dbReference>
<dbReference type="Pfam" id="PF01873">
    <property type="entry name" value="eIF-5_eIF-2B"/>
    <property type="match status" value="1"/>
</dbReference>
<protein>
    <submittedName>
        <fullName evidence="8">Translation initiation factor 5</fullName>
    </submittedName>
</protein>
<comment type="similarity">
    <text evidence="1">Belongs to the eIF-2-beta/eIF-5 family.</text>
</comment>
<dbReference type="InterPro" id="IPR003307">
    <property type="entry name" value="W2_domain"/>
</dbReference>
<proteinExistence type="inferred from homology"/>
<dbReference type="GO" id="GO:0005525">
    <property type="term" value="F:GTP binding"/>
    <property type="evidence" value="ECO:0007669"/>
    <property type="project" value="UniProtKB-KW"/>
</dbReference>
<keyword evidence="9" id="KW-1185">Reference proteome</keyword>
<gene>
    <name evidence="8" type="ORF">CAOG_002933</name>
</gene>
<dbReference type="STRING" id="595528.A0A0D2X234"/>
<organism evidence="8 9">
    <name type="scientific">Capsaspora owczarzaki (strain ATCC 30864)</name>
    <dbReference type="NCBI Taxonomy" id="595528"/>
    <lineage>
        <taxon>Eukaryota</taxon>
        <taxon>Filasterea</taxon>
        <taxon>Capsaspora</taxon>
    </lineage>
</organism>
<dbReference type="EMBL" id="KE346363">
    <property type="protein sequence ID" value="KJE91864.1"/>
    <property type="molecule type" value="Genomic_DNA"/>
</dbReference>
<dbReference type="GO" id="GO:0003743">
    <property type="term" value="F:translation initiation factor activity"/>
    <property type="evidence" value="ECO:0007669"/>
    <property type="project" value="UniProtKB-KW"/>
</dbReference>
<accession>A0A0D2X234</accession>
<dbReference type="GO" id="GO:0071074">
    <property type="term" value="F:eukaryotic initiation factor eIF2 binding"/>
    <property type="evidence" value="ECO:0007669"/>
    <property type="project" value="TreeGrafter"/>
</dbReference>
<dbReference type="PANTHER" id="PTHR23001">
    <property type="entry name" value="EUKARYOTIC TRANSLATION INITIATION FACTOR"/>
    <property type="match status" value="1"/>
</dbReference>
<dbReference type="Gene3D" id="2.20.25.350">
    <property type="match status" value="1"/>
</dbReference>
<dbReference type="CDD" id="cd11561">
    <property type="entry name" value="W2_eIF5"/>
    <property type="match status" value="1"/>
</dbReference>
<name>A0A0D2X234_CAPO3</name>
<dbReference type="GO" id="GO:0001732">
    <property type="term" value="P:formation of cytoplasmic translation initiation complex"/>
    <property type="evidence" value="ECO:0007669"/>
    <property type="project" value="TreeGrafter"/>
</dbReference>
<dbReference type="Gene3D" id="3.30.30.170">
    <property type="match status" value="1"/>
</dbReference>
<dbReference type="InterPro" id="IPR016189">
    <property type="entry name" value="Transl_init_fac_IF2/IF5_N"/>
</dbReference>
<keyword evidence="4" id="KW-0648">Protein biosynthesis</keyword>
<dbReference type="AlphaFoldDB" id="A0A0D2X234"/>
<dbReference type="FunFam" id="3.30.30.170:FF:000002">
    <property type="entry name" value="Eukaryotic translation initiation factor 5"/>
    <property type="match status" value="1"/>
</dbReference>
<dbReference type="SUPFAM" id="SSF75689">
    <property type="entry name" value="Zinc-binding domain of translation initiation factor 2 beta"/>
    <property type="match status" value="1"/>
</dbReference>
<dbReference type="OMA" id="YRYKMEK"/>
<dbReference type="InterPro" id="IPR002735">
    <property type="entry name" value="Transl_init_fac_IF2/IF5_dom"/>
</dbReference>
<evidence type="ECO:0000256" key="2">
    <source>
        <dbReference type="ARBA" id="ARBA00022540"/>
    </source>
</evidence>
<feature type="compositionally biased region" description="Low complexity" evidence="6">
    <location>
        <begin position="436"/>
        <end position="466"/>
    </location>
</feature>
<keyword evidence="3" id="KW-0547">Nucleotide-binding</keyword>
<feature type="compositionally biased region" description="Basic and acidic residues" evidence="6">
    <location>
        <begin position="183"/>
        <end position="199"/>
    </location>
</feature>
<dbReference type="PROSITE" id="PS51363">
    <property type="entry name" value="W2"/>
    <property type="match status" value="1"/>
</dbReference>
<evidence type="ECO:0000256" key="5">
    <source>
        <dbReference type="ARBA" id="ARBA00023134"/>
    </source>
</evidence>
<dbReference type="InParanoid" id="A0A0D2X234"/>
<keyword evidence="2 8" id="KW-0396">Initiation factor</keyword>
<reference evidence="9" key="1">
    <citation type="submission" date="2011-02" db="EMBL/GenBank/DDBJ databases">
        <title>The Genome Sequence of Capsaspora owczarzaki ATCC 30864.</title>
        <authorList>
            <person name="Russ C."/>
            <person name="Cuomo C."/>
            <person name="Burger G."/>
            <person name="Gray M.W."/>
            <person name="Holland P.W.H."/>
            <person name="King N."/>
            <person name="Lang F.B.F."/>
            <person name="Roger A.J."/>
            <person name="Ruiz-Trillo I."/>
            <person name="Young S.K."/>
            <person name="Zeng Q."/>
            <person name="Gargeya S."/>
            <person name="Alvarado L."/>
            <person name="Berlin A."/>
            <person name="Chapman S.B."/>
            <person name="Chen Z."/>
            <person name="Freedman E."/>
            <person name="Gellesch M."/>
            <person name="Goldberg J."/>
            <person name="Griggs A."/>
            <person name="Gujja S."/>
            <person name="Heilman E."/>
            <person name="Heiman D."/>
            <person name="Howarth C."/>
            <person name="Mehta T."/>
            <person name="Neiman D."/>
            <person name="Pearson M."/>
            <person name="Roberts A."/>
            <person name="Saif S."/>
            <person name="Shea T."/>
            <person name="Shenoy N."/>
            <person name="Sisk P."/>
            <person name="Stolte C."/>
            <person name="Sykes S."/>
            <person name="White J."/>
            <person name="Yandava C."/>
            <person name="Haas B."/>
            <person name="Nusbaum C."/>
            <person name="Birren B."/>
        </authorList>
    </citation>
    <scope>NUCLEOTIDE SEQUENCE</scope>
    <source>
        <strain evidence="9">ATCC 30864</strain>
    </source>
</reference>
<dbReference type="eggNOG" id="KOG2767">
    <property type="taxonomic scope" value="Eukaryota"/>
</dbReference>
<dbReference type="SUPFAM" id="SSF100966">
    <property type="entry name" value="Translation initiation factor 2 beta, aIF2beta, N-terminal domain"/>
    <property type="match status" value="1"/>
</dbReference>
<evidence type="ECO:0000256" key="1">
    <source>
        <dbReference type="ARBA" id="ARBA00010397"/>
    </source>
</evidence>